<organism evidence="2 3">
    <name type="scientific">Cohnella faecalis</name>
    <dbReference type="NCBI Taxonomy" id="2315694"/>
    <lineage>
        <taxon>Bacteria</taxon>
        <taxon>Bacillati</taxon>
        <taxon>Bacillota</taxon>
        <taxon>Bacilli</taxon>
        <taxon>Bacillales</taxon>
        <taxon>Paenibacillaceae</taxon>
        <taxon>Cohnella</taxon>
    </lineage>
</organism>
<proteinExistence type="predicted"/>
<dbReference type="AlphaFoldDB" id="A0A398CD07"/>
<name>A0A398CD07_9BACL</name>
<evidence type="ECO:0000256" key="1">
    <source>
        <dbReference type="SAM" id="MobiDB-lite"/>
    </source>
</evidence>
<dbReference type="RefSeq" id="WP_119151331.1">
    <property type="nucleotide sequence ID" value="NZ_QXJM01000040.1"/>
</dbReference>
<feature type="region of interest" description="Disordered" evidence="1">
    <location>
        <begin position="52"/>
        <end position="91"/>
    </location>
</feature>
<evidence type="ECO:0000313" key="2">
    <source>
        <dbReference type="EMBL" id="RIE01066.1"/>
    </source>
</evidence>
<comment type="caution">
    <text evidence="2">The sequence shown here is derived from an EMBL/GenBank/DDBJ whole genome shotgun (WGS) entry which is preliminary data.</text>
</comment>
<protein>
    <submittedName>
        <fullName evidence="2">Uncharacterized protein</fullName>
    </submittedName>
</protein>
<reference evidence="2 3" key="1">
    <citation type="submission" date="2018-09" db="EMBL/GenBank/DDBJ databases">
        <title>Cohnella cavernae sp. nov., isolated from a karst cave.</title>
        <authorList>
            <person name="Zhu H."/>
        </authorList>
    </citation>
    <scope>NUCLEOTIDE SEQUENCE [LARGE SCALE GENOMIC DNA]</scope>
    <source>
        <strain evidence="2 3">K2E09-144</strain>
    </source>
</reference>
<dbReference type="Proteomes" id="UP000266340">
    <property type="component" value="Unassembled WGS sequence"/>
</dbReference>
<accession>A0A398CD07</accession>
<feature type="compositionally biased region" description="Low complexity" evidence="1">
    <location>
        <begin position="71"/>
        <end position="82"/>
    </location>
</feature>
<gene>
    <name evidence="2" type="ORF">D3H35_21825</name>
</gene>
<keyword evidence="3" id="KW-1185">Reference proteome</keyword>
<evidence type="ECO:0000313" key="3">
    <source>
        <dbReference type="Proteomes" id="UP000266340"/>
    </source>
</evidence>
<dbReference type="EMBL" id="QXJM01000040">
    <property type="protein sequence ID" value="RIE01066.1"/>
    <property type="molecule type" value="Genomic_DNA"/>
</dbReference>
<sequence length="91" mass="9839">MDGSRIVVWTFSGYYHHHLIHHSVDREGGVFIPRVGRNEMDLALADRIQRAPSGGMLDSKPSGASLRVGQTSSSTRSGFSRSIAARSVGSL</sequence>